<comment type="caution">
    <text evidence="1">The sequence shown here is derived from an EMBL/GenBank/DDBJ whole genome shotgun (WGS) entry which is preliminary data.</text>
</comment>
<evidence type="ECO:0000313" key="1">
    <source>
        <dbReference type="EMBL" id="KAJ4707553.1"/>
    </source>
</evidence>
<organism evidence="1 2">
    <name type="scientific">Melia azedarach</name>
    <name type="common">Chinaberry tree</name>
    <dbReference type="NCBI Taxonomy" id="155640"/>
    <lineage>
        <taxon>Eukaryota</taxon>
        <taxon>Viridiplantae</taxon>
        <taxon>Streptophyta</taxon>
        <taxon>Embryophyta</taxon>
        <taxon>Tracheophyta</taxon>
        <taxon>Spermatophyta</taxon>
        <taxon>Magnoliopsida</taxon>
        <taxon>eudicotyledons</taxon>
        <taxon>Gunneridae</taxon>
        <taxon>Pentapetalae</taxon>
        <taxon>rosids</taxon>
        <taxon>malvids</taxon>
        <taxon>Sapindales</taxon>
        <taxon>Meliaceae</taxon>
        <taxon>Melia</taxon>
    </lineage>
</organism>
<sequence length="168" mass="18829">MDKEGKGIEVKHRNGSFRSIFMHADGIDRFLMALGFIGSVGSGSTTPVVIYVSGKLMNSIGNAQTLSTDVFTHNINKNALFLVYIACAGWVVAFLEGFCWTRTGERQATRMRARYLKAVLRQDVGYFDMHVTSTAEVITSISNDSLVIQDVISEKFPNFLKEYCRILW</sequence>
<accession>A0ACC1X8U9</accession>
<keyword evidence="2" id="KW-1185">Reference proteome</keyword>
<evidence type="ECO:0000313" key="2">
    <source>
        <dbReference type="Proteomes" id="UP001164539"/>
    </source>
</evidence>
<name>A0ACC1X8U9_MELAZ</name>
<proteinExistence type="predicted"/>
<dbReference type="EMBL" id="CM051404">
    <property type="protein sequence ID" value="KAJ4707553.1"/>
    <property type="molecule type" value="Genomic_DNA"/>
</dbReference>
<dbReference type="Proteomes" id="UP001164539">
    <property type="component" value="Chromosome 11"/>
</dbReference>
<protein>
    <submittedName>
        <fullName evidence="1">ABC transporter B family protein</fullName>
    </submittedName>
</protein>
<reference evidence="1 2" key="1">
    <citation type="journal article" date="2023" name="Science">
        <title>Complex scaffold remodeling in plant triterpene biosynthesis.</title>
        <authorList>
            <person name="De La Pena R."/>
            <person name="Hodgson H."/>
            <person name="Liu J.C."/>
            <person name="Stephenson M.J."/>
            <person name="Martin A.C."/>
            <person name="Owen C."/>
            <person name="Harkess A."/>
            <person name="Leebens-Mack J."/>
            <person name="Jimenez L.E."/>
            <person name="Osbourn A."/>
            <person name="Sattely E.S."/>
        </authorList>
    </citation>
    <scope>NUCLEOTIDE SEQUENCE [LARGE SCALE GENOMIC DNA]</scope>
    <source>
        <strain evidence="2">cv. JPN11</strain>
        <tissue evidence="1">Leaf</tissue>
    </source>
</reference>
<gene>
    <name evidence="1" type="ORF">OWV82_021059</name>
</gene>